<name>A0ABT9U5T5_PAEHA</name>
<sequence>MITISLCMIVKDEEDIIGRCLDTVADLADELIIVDTGSTDNTQSIIARYTDNKFTFEWIDDFSAARNYAFDQATKDYILWLDADDVLKQEDRDKLLALKQSLDPSIDSVTMLYNLSEDEFGNVTFSLRRNRLVKRERHFRWIGQVHEYLQVNGAIMNSDIAITHRSTNHERDSDRNLKIYEKRVAAGEQLSPRDLYYFANELKDHAQYTKAIQYYESFLATGQGWIEDNISTCGKLADCYHALGDSQMELESSLRSLQYDLPRAEFCCRIGYHFLNNHNYNSAIAWYKMATELKLPDNHLGFVNPACSTWLPHLQLSVCYDRIGQYELACQHNEIALQYRPEDPRMLGNRAYFSTVLAKNAADAAEGEADADGN</sequence>
<evidence type="ECO:0000313" key="3">
    <source>
        <dbReference type="Proteomes" id="UP001229346"/>
    </source>
</evidence>
<protein>
    <submittedName>
        <fullName evidence="2">Glycosyltransferase involved in cell wall biosynthesis</fullName>
    </submittedName>
</protein>
<comment type="caution">
    <text evidence="2">The sequence shown here is derived from an EMBL/GenBank/DDBJ whole genome shotgun (WGS) entry which is preliminary data.</text>
</comment>
<dbReference type="EMBL" id="JAUSSU010000009">
    <property type="protein sequence ID" value="MDQ0115011.1"/>
    <property type="molecule type" value="Genomic_DNA"/>
</dbReference>
<proteinExistence type="predicted"/>
<reference evidence="2 3" key="1">
    <citation type="submission" date="2023-07" db="EMBL/GenBank/DDBJ databases">
        <title>Sorghum-associated microbial communities from plants grown in Nebraska, USA.</title>
        <authorList>
            <person name="Schachtman D."/>
        </authorList>
    </citation>
    <scope>NUCLEOTIDE SEQUENCE [LARGE SCALE GENOMIC DNA]</scope>
    <source>
        <strain evidence="2 3">CC482</strain>
    </source>
</reference>
<organism evidence="2 3">
    <name type="scientific">Paenibacillus harenae</name>
    <dbReference type="NCBI Taxonomy" id="306543"/>
    <lineage>
        <taxon>Bacteria</taxon>
        <taxon>Bacillati</taxon>
        <taxon>Bacillota</taxon>
        <taxon>Bacilli</taxon>
        <taxon>Bacillales</taxon>
        <taxon>Paenibacillaceae</taxon>
        <taxon>Paenibacillus</taxon>
    </lineage>
</organism>
<evidence type="ECO:0000259" key="1">
    <source>
        <dbReference type="Pfam" id="PF00535"/>
    </source>
</evidence>
<dbReference type="PANTHER" id="PTHR43630:SF2">
    <property type="entry name" value="GLYCOSYLTRANSFERASE"/>
    <property type="match status" value="1"/>
</dbReference>
<dbReference type="Pfam" id="PF00535">
    <property type="entry name" value="Glycos_transf_2"/>
    <property type="match status" value="1"/>
</dbReference>
<feature type="domain" description="Glycosyltransferase 2-like" evidence="1">
    <location>
        <begin position="5"/>
        <end position="128"/>
    </location>
</feature>
<evidence type="ECO:0000313" key="2">
    <source>
        <dbReference type="EMBL" id="MDQ0115011.1"/>
    </source>
</evidence>
<dbReference type="SUPFAM" id="SSF48452">
    <property type="entry name" value="TPR-like"/>
    <property type="match status" value="1"/>
</dbReference>
<dbReference type="Gene3D" id="3.90.550.10">
    <property type="entry name" value="Spore Coat Polysaccharide Biosynthesis Protein SpsA, Chain A"/>
    <property type="match status" value="1"/>
</dbReference>
<dbReference type="Gene3D" id="1.25.40.10">
    <property type="entry name" value="Tetratricopeptide repeat domain"/>
    <property type="match status" value="1"/>
</dbReference>
<dbReference type="SUPFAM" id="SSF53448">
    <property type="entry name" value="Nucleotide-diphospho-sugar transferases"/>
    <property type="match status" value="1"/>
</dbReference>
<accession>A0ABT9U5T5</accession>
<dbReference type="PANTHER" id="PTHR43630">
    <property type="entry name" value="POLY-BETA-1,6-N-ACETYL-D-GLUCOSAMINE SYNTHASE"/>
    <property type="match status" value="1"/>
</dbReference>
<dbReference type="RefSeq" id="WP_307206388.1">
    <property type="nucleotide sequence ID" value="NZ_JAUSSU010000009.1"/>
</dbReference>
<dbReference type="InterPro" id="IPR001173">
    <property type="entry name" value="Glyco_trans_2-like"/>
</dbReference>
<keyword evidence="3" id="KW-1185">Reference proteome</keyword>
<dbReference type="CDD" id="cd02511">
    <property type="entry name" value="Beta4Glucosyltransferase"/>
    <property type="match status" value="1"/>
</dbReference>
<dbReference type="InterPro" id="IPR011990">
    <property type="entry name" value="TPR-like_helical_dom_sf"/>
</dbReference>
<dbReference type="InterPro" id="IPR029044">
    <property type="entry name" value="Nucleotide-diphossugar_trans"/>
</dbReference>
<dbReference type="Proteomes" id="UP001229346">
    <property type="component" value="Unassembled WGS sequence"/>
</dbReference>
<gene>
    <name evidence="2" type="ORF">J2T15_004468</name>
</gene>